<evidence type="ECO:0000256" key="5">
    <source>
        <dbReference type="ARBA" id="ARBA00023002"/>
    </source>
</evidence>
<evidence type="ECO:0000256" key="1">
    <source>
        <dbReference type="ARBA" id="ARBA00001974"/>
    </source>
</evidence>
<dbReference type="Proteomes" id="UP000807306">
    <property type="component" value="Unassembled WGS sequence"/>
</dbReference>
<evidence type="ECO:0000259" key="6">
    <source>
        <dbReference type="PROSITE" id="PS50255"/>
    </source>
</evidence>
<evidence type="ECO:0000256" key="4">
    <source>
        <dbReference type="ARBA" id="ARBA00022827"/>
    </source>
</evidence>
<dbReference type="PROSITE" id="PS50255">
    <property type="entry name" value="CYTOCHROME_B5_2"/>
    <property type="match status" value="1"/>
</dbReference>
<dbReference type="EMBL" id="MU157873">
    <property type="protein sequence ID" value="KAF9526259.1"/>
    <property type="molecule type" value="Genomic_DNA"/>
</dbReference>
<dbReference type="Gene3D" id="3.10.120.10">
    <property type="entry name" value="Cytochrome b5-like heme/steroid binding domain"/>
    <property type="match status" value="1"/>
</dbReference>
<dbReference type="Pfam" id="PF02770">
    <property type="entry name" value="Acyl-CoA_dh_M"/>
    <property type="match status" value="1"/>
</dbReference>
<comment type="caution">
    <text evidence="7">The sequence shown here is derived from an EMBL/GenBank/DDBJ whole genome shotgun (WGS) entry which is preliminary data.</text>
</comment>
<dbReference type="Pfam" id="PF00441">
    <property type="entry name" value="Acyl-CoA_dh_1"/>
    <property type="match status" value="1"/>
</dbReference>
<dbReference type="InterPro" id="IPR006089">
    <property type="entry name" value="Acyl-CoA_DH_CS"/>
</dbReference>
<dbReference type="InterPro" id="IPR001199">
    <property type="entry name" value="Cyt_B5-like_heme/steroid-bd"/>
</dbReference>
<dbReference type="Gene3D" id="1.10.540.10">
    <property type="entry name" value="Acyl-CoA dehydrogenase/oxidase, N-terminal domain"/>
    <property type="match status" value="1"/>
</dbReference>
<dbReference type="SUPFAM" id="SSF56645">
    <property type="entry name" value="Acyl-CoA dehydrogenase NM domain-like"/>
    <property type="match status" value="1"/>
</dbReference>
<keyword evidence="5" id="KW-0560">Oxidoreductase</keyword>
<evidence type="ECO:0000256" key="3">
    <source>
        <dbReference type="ARBA" id="ARBA00022630"/>
    </source>
</evidence>
<sequence>MNTMATREYDWDEISKHKKKGDLWVVIDAKVFDLSKFADLHPGGANVLFTGAVAGKDATRAFFGLHRHEVLLKPQYKRLQIGNVRGQTESIKALAAGELSNVPYAEPTWLTSGYHTPYYTEKHREFQKVVRSFFETVVRPESVNTEESGKRISQTVVDKMAETNIIAMRLGPGKHLEGCSLMGGILKPEEFDYFYEAIIHTELSRVSSRAVVDGLLAGLVIGLPPILNYGTPEVQRKVVPEALAGRKYIALAISEAFAGSDVGGLQTTAVRDGDHWIVTGTKKWITNGTFADYFTTGCKTETGFTVILIERGPGVSTKQIKTAYSSVAGTAFVTFDNVRVPVSNTLGKIGAGMSVILSNFNHERWMVTATSISAQRLVVEECLKWANQRIVFGKPLTSQAVIRAKLASMISRVESCQNWFESVTYQMNNMTYAQQSDKLAGPIGLLKQCVPIIFVGRSWPRYVSRCGRESAEDATQIFGGRALTTTGMGKFIENYHRTSGFDAILAGAEDVLGDLGVRQALKKMPRDVRL</sequence>
<accession>A0A9P6EC08</accession>
<dbReference type="GO" id="GO:0050660">
    <property type="term" value="F:flavin adenine dinucleotide binding"/>
    <property type="evidence" value="ECO:0007669"/>
    <property type="project" value="InterPro"/>
</dbReference>
<dbReference type="OrthoDB" id="2588832at2759"/>
<dbReference type="Pfam" id="PF00173">
    <property type="entry name" value="Cyt-b5"/>
    <property type="match status" value="1"/>
</dbReference>
<dbReference type="InterPro" id="IPR036400">
    <property type="entry name" value="Cyt_B5-like_heme/steroid_sf"/>
</dbReference>
<dbReference type="InterPro" id="IPR009100">
    <property type="entry name" value="AcylCoA_DH/oxidase_NM_dom_sf"/>
</dbReference>
<dbReference type="PROSITE" id="PS00072">
    <property type="entry name" value="ACYL_COA_DH_1"/>
    <property type="match status" value="1"/>
</dbReference>
<keyword evidence="3" id="KW-0285">Flavoprotein</keyword>
<evidence type="ECO:0000313" key="8">
    <source>
        <dbReference type="Proteomes" id="UP000807306"/>
    </source>
</evidence>
<dbReference type="GO" id="GO:0003995">
    <property type="term" value="F:acyl-CoA dehydrogenase activity"/>
    <property type="evidence" value="ECO:0007669"/>
    <property type="project" value="InterPro"/>
</dbReference>
<proteinExistence type="inferred from homology"/>
<dbReference type="SUPFAM" id="SSF55856">
    <property type="entry name" value="Cytochrome b5-like heme/steroid binding domain"/>
    <property type="match status" value="1"/>
</dbReference>
<dbReference type="InterPro" id="IPR006091">
    <property type="entry name" value="Acyl-CoA_Oxase/DH_mid-dom"/>
</dbReference>
<evidence type="ECO:0000256" key="2">
    <source>
        <dbReference type="ARBA" id="ARBA00009347"/>
    </source>
</evidence>
<dbReference type="PANTHER" id="PTHR48083">
    <property type="entry name" value="MEDIUM-CHAIN SPECIFIC ACYL-COA DEHYDROGENASE, MITOCHONDRIAL-RELATED"/>
    <property type="match status" value="1"/>
</dbReference>
<dbReference type="PANTHER" id="PTHR48083:SF28">
    <property type="entry name" value="ACYL-COA DEHYDROGENASE FAMILY PROTEIN (AFU_ORTHOLOGUE AFUA_6G10880)-RELATED"/>
    <property type="match status" value="1"/>
</dbReference>
<dbReference type="InterPro" id="IPR046373">
    <property type="entry name" value="Acyl-CoA_Oxase/DH_mid-dom_sf"/>
</dbReference>
<keyword evidence="8" id="KW-1185">Reference proteome</keyword>
<feature type="domain" description="Cytochrome b5 heme-binding" evidence="6">
    <location>
        <begin position="6"/>
        <end position="85"/>
    </location>
</feature>
<evidence type="ECO:0000313" key="7">
    <source>
        <dbReference type="EMBL" id="KAF9526259.1"/>
    </source>
</evidence>
<dbReference type="SUPFAM" id="SSF47203">
    <property type="entry name" value="Acyl-CoA dehydrogenase C-terminal domain-like"/>
    <property type="match status" value="1"/>
</dbReference>
<name>A0A9P6EC08_9AGAR</name>
<dbReference type="GO" id="GO:0033539">
    <property type="term" value="P:fatty acid beta-oxidation using acyl-CoA dehydrogenase"/>
    <property type="evidence" value="ECO:0007669"/>
    <property type="project" value="TreeGrafter"/>
</dbReference>
<comment type="cofactor">
    <cofactor evidence="1">
        <name>FAD</name>
        <dbReference type="ChEBI" id="CHEBI:57692"/>
    </cofactor>
</comment>
<keyword evidence="4" id="KW-0274">FAD</keyword>
<dbReference type="InterPro" id="IPR037069">
    <property type="entry name" value="AcylCoA_DH/ox_N_sf"/>
</dbReference>
<dbReference type="SMART" id="SM01117">
    <property type="entry name" value="Cyt-b5"/>
    <property type="match status" value="1"/>
</dbReference>
<dbReference type="InterPro" id="IPR009075">
    <property type="entry name" value="AcylCo_DH/oxidase_C"/>
</dbReference>
<dbReference type="Gene3D" id="1.20.140.10">
    <property type="entry name" value="Butyryl-CoA Dehydrogenase, subunit A, domain 3"/>
    <property type="match status" value="1"/>
</dbReference>
<dbReference type="Gene3D" id="2.40.110.10">
    <property type="entry name" value="Butyryl-CoA Dehydrogenase, subunit A, domain 2"/>
    <property type="match status" value="1"/>
</dbReference>
<dbReference type="GO" id="GO:0005737">
    <property type="term" value="C:cytoplasm"/>
    <property type="evidence" value="ECO:0007669"/>
    <property type="project" value="TreeGrafter"/>
</dbReference>
<dbReference type="Pfam" id="PF02771">
    <property type="entry name" value="Acyl-CoA_dh_N"/>
    <property type="match status" value="1"/>
</dbReference>
<gene>
    <name evidence="7" type="ORF">CPB83DRAFT_817274</name>
</gene>
<dbReference type="AlphaFoldDB" id="A0A9P6EC08"/>
<dbReference type="InterPro" id="IPR013786">
    <property type="entry name" value="AcylCoA_DH/ox_N"/>
</dbReference>
<reference evidence="7" key="1">
    <citation type="submission" date="2020-11" db="EMBL/GenBank/DDBJ databases">
        <authorList>
            <consortium name="DOE Joint Genome Institute"/>
            <person name="Ahrendt S."/>
            <person name="Riley R."/>
            <person name="Andreopoulos W."/>
            <person name="Labutti K."/>
            <person name="Pangilinan J."/>
            <person name="Ruiz-Duenas F.J."/>
            <person name="Barrasa J.M."/>
            <person name="Sanchez-Garcia M."/>
            <person name="Camarero S."/>
            <person name="Miyauchi S."/>
            <person name="Serrano A."/>
            <person name="Linde D."/>
            <person name="Babiker R."/>
            <person name="Drula E."/>
            <person name="Ayuso-Fernandez I."/>
            <person name="Pacheco R."/>
            <person name="Padilla G."/>
            <person name="Ferreira P."/>
            <person name="Barriuso J."/>
            <person name="Kellner H."/>
            <person name="Castanera R."/>
            <person name="Alfaro M."/>
            <person name="Ramirez L."/>
            <person name="Pisabarro A.G."/>
            <person name="Kuo A."/>
            <person name="Tritt A."/>
            <person name="Lipzen A."/>
            <person name="He G."/>
            <person name="Yan M."/>
            <person name="Ng V."/>
            <person name="Cullen D."/>
            <person name="Martin F."/>
            <person name="Rosso M.-N."/>
            <person name="Henrissat B."/>
            <person name="Hibbett D."/>
            <person name="Martinez A.T."/>
            <person name="Grigoriev I.V."/>
        </authorList>
    </citation>
    <scope>NUCLEOTIDE SEQUENCE</scope>
    <source>
        <strain evidence="7">CBS 506.95</strain>
    </source>
</reference>
<dbReference type="InterPro" id="IPR036250">
    <property type="entry name" value="AcylCo_DH-like_C"/>
</dbReference>
<protein>
    <submittedName>
        <fullName evidence="7">Peroxisomal acyl-CoA-dehydrogenase</fullName>
    </submittedName>
</protein>
<dbReference type="InterPro" id="IPR050741">
    <property type="entry name" value="Acyl-CoA_dehydrogenase"/>
</dbReference>
<organism evidence="7 8">
    <name type="scientific">Crepidotus variabilis</name>
    <dbReference type="NCBI Taxonomy" id="179855"/>
    <lineage>
        <taxon>Eukaryota</taxon>
        <taxon>Fungi</taxon>
        <taxon>Dikarya</taxon>
        <taxon>Basidiomycota</taxon>
        <taxon>Agaricomycotina</taxon>
        <taxon>Agaricomycetes</taxon>
        <taxon>Agaricomycetidae</taxon>
        <taxon>Agaricales</taxon>
        <taxon>Agaricineae</taxon>
        <taxon>Crepidotaceae</taxon>
        <taxon>Crepidotus</taxon>
    </lineage>
</organism>
<comment type="similarity">
    <text evidence="2">Belongs to the acyl-CoA dehydrogenase family.</text>
</comment>